<dbReference type="AlphaFoldDB" id="D2VDK5"/>
<dbReference type="RefSeq" id="XP_002677759.1">
    <property type="nucleotide sequence ID" value="XM_002677713.1"/>
</dbReference>
<evidence type="ECO:0000313" key="2">
    <source>
        <dbReference type="EMBL" id="EFC45015.1"/>
    </source>
</evidence>
<dbReference type="VEuPathDB" id="AmoebaDB:NAEGRDRAFT_57875"/>
<feature type="transmembrane region" description="Helical" evidence="1">
    <location>
        <begin position="102"/>
        <end position="121"/>
    </location>
</feature>
<dbReference type="Gene3D" id="1.10.167.10">
    <property type="entry name" value="Regulator of G-protein Signalling 4, domain 2"/>
    <property type="match status" value="1"/>
</dbReference>
<evidence type="ECO:0000313" key="3">
    <source>
        <dbReference type="Proteomes" id="UP000006671"/>
    </source>
</evidence>
<accession>D2VDK5</accession>
<keyword evidence="3" id="KW-1185">Reference proteome</keyword>
<sequence length="570" mass="65897">MDLSHPINHEHWLFPTSTSSSFRYYNSNSSTTNTSCPDWILQMPQVPLSNADQWSFTEECPDIISVPITSGLFLMFYSLLILLCSLGLCWKRNNGHIKARTLTGMLFTMSSSFLFVFGFGLRYVVGREYYPCFFFSMVFIVLPPCLTLPSTLRTLRLFIKYKVNMYKKQHFEQNQTLLERRGLTPVVVGGIDNISSLFKDSSTQKQPQQTKSVALFQNSVATDDGNTITRRISVIETTGLDNVQEFLSVHKLGRREQFLFKMNSLISSNRFSVDVFIGFLLIHLIIWIVLASIEDTFFVNSRFLMKETSMISLKGCYANMTPSIISVMLYIFYLGMEFICVMLCFKTEDTWFIKKEAIILVILQVLFVITHIVISTNNYMSLFLDHVVPQGLIMMTFSTLEVFITILLPICYSIAKDYRGHLELYNSEVEFCLHNKEAFEILTDFSRKSYCIEGVLFFKDVETFKVNRNREMALHIVQSYLNEGSTYELNIPNIATHREEILYKINTSHTDNLPQNLFSQLEFLSMHTLLDVYDRLKRTNPRICELAIEWQRQIHKPTNLPTVGNASNVV</sequence>
<feature type="transmembrane region" description="Helical" evidence="1">
    <location>
        <begin position="392"/>
        <end position="415"/>
    </location>
</feature>
<dbReference type="EMBL" id="GG738865">
    <property type="protein sequence ID" value="EFC45015.1"/>
    <property type="molecule type" value="Genomic_DNA"/>
</dbReference>
<feature type="transmembrane region" description="Helical" evidence="1">
    <location>
        <begin position="271"/>
        <end position="293"/>
    </location>
</feature>
<protein>
    <submittedName>
        <fullName evidence="2">Predicted protein</fullName>
    </submittedName>
</protein>
<feature type="transmembrane region" description="Helical" evidence="1">
    <location>
        <begin position="71"/>
        <end position="90"/>
    </location>
</feature>
<dbReference type="Proteomes" id="UP000006671">
    <property type="component" value="Unassembled WGS sequence"/>
</dbReference>
<feature type="transmembrane region" description="Helical" evidence="1">
    <location>
        <begin position="133"/>
        <end position="152"/>
    </location>
</feature>
<proteinExistence type="predicted"/>
<dbReference type="OrthoDB" id="196547at2759"/>
<dbReference type="GeneID" id="8849316"/>
<name>D2VDK5_NAEGR</name>
<dbReference type="SUPFAM" id="SSF48097">
    <property type="entry name" value="Regulator of G-protein signaling, RGS"/>
    <property type="match status" value="1"/>
</dbReference>
<organism evidence="3">
    <name type="scientific">Naegleria gruberi</name>
    <name type="common">Amoeba</name>
    <dbReference type="NCBI Taxonomy" id="5762"/>
    <lineage>
        <taxon>Eukaryota</taxon>
        <taxon>Discoba</taxon>
        <taxon>Heterolobosea</taxon>
        <taxon>Tetramitia</taxon>
        <taxon>Eutetramitia</taxon>
        <taxon>Vahlkampfiidae</taxon>
        <taxon>Naegleria</taxon>
    </lineage>
</organism>
<dbReference type="InterPro" id="IPR044926">
    <property type="entry name" value="RGS_subdomain_2"/>
</dbReference>
<keyword evidence="1" id="KW-0812">Transmembrane</keyword>
<dbReference type="InterPro" id="IPR036305">
    <property type="entry name" value="RGS_sf"/>
</dbReference>
<gene>
    <name evidence="2" type="ORF">NAEGRDRAFT_57875</name>
</gene>
<feature type="transmembrane region" description="Helical" evidence="1">
    <location>
        <begin position="324"/>
        <end position="345"/>
    </location>
</feature>
<dbReference type="InParanoid" id="D2VDK5"/>
<evidence type="ECO:0000256" key="1">
    <source>
        <dbReference type="SAM" id="Phobius"/>
    </source>
</evidence>
<keyword evidence="1" id="KW-0472">Membrane</keyword>
<keyword evidence="1" id="KW-1133">Transmembrane helix</keyword>
<reference evidence="2 3" key="1">
    <citation type="journal article" date="2010" name="Cell">
        <title>The genome of Naegleria gruberi illuminates early eukaryotic versatility.</title>
        <authorList>
            <person name="Fritz-Laylin L.K."/>
            <person name="Prochnik S.E."/>
            <person name="Ginger M.L."/>
            <person name="Dacks J.B."/>
            <person name="Carpenter M.L."/>
            <person name="Field M.C."/>
            <person name="Kuo A."/>
            <person name="Paredez A."/>
            <person name="Chapman J."/>
            <person name="Pham J."/>
            <person name="Shu S."/>
            <person name="Neupane R."/>
            <person name="Cipriano M."/>
            <person name="Mancuso J."/>
            <person name="Tu H."/>
            <person name="Salamov A."/>
            <person name="Lindquist E."/>
            <person name="Shapiro H."/>
            <person name="Lucas S."/>
            <person name="Grigoriev I.V."/>
            <person name="Cande W.Z."/>
            <person name="Fulton C."/>
            <person name="Rokhsar D.S."/>
            <person name="Dawson S.C."/>
        </authorList>
    </citation>
    <scope>NUCLEOTIDE SEQUENCE [LARGE SCALE GENOMIC DNA]</scope>
    <source>
        <strain evidence="2 3">NEG-M</strain>
    </source>
</reference>
<feature type="transmembrane region" description="Helical" evidence="1">
    <location>
        <begin position="357"/>
        <end position="380"/>
    </location>
</feature>
<dbReference type="KEGG" id="ngr:NAEGRDRAFT_57875"/>